<sequence>MLNPYTSLIILASLACLLMPKPVWAARMDGFPAIILWAWERAEDLRFLPSERFGVAFLAQTLRLQEDTLLVNPRRQALKVSPTTRLIAVTRIETHKKSHQRAALSAAQREAIIQRVLQTAALKNISAVQIDFDAKVSEREFYRQFLITLRSRLAADIALSITALASFCLGDGWINGLPVDEAVPMIFRMGIDAKKVRHFLAEGNDFSVPLCQQSYGIATDEAEPPQHFVKLRQRRLYVFKGRHDGWKLSDLDFLTHR</sequence>
<evidence type="ECO:0000313" key="2">
    <source>
        <dbReference type="Proteomes" id="UP000237423"/>
    </source>
</evidence>
<comment type="caution">
    <text evidence="1">The sequence shown here is derived from an EMBL/GenBank/DDBJ whole genome shotgun (WGS) entry which is preliminary data.</text>
</comment>
<dbReference type="AlphaFoldDB" id="A0A2S5CHE5"/>
<proteinExistence type="predicted"/>
<reference evidence="1 2" key="1">
    <citation type="submission" date="2017-11" db="EMBL/GenBank/DDBJ databases">
        <title>Draft Genome Sequence of Methylobacter psychrotolerans Sph1T, an Obligate Methanotroph from Low-Temperature Environments.</title>
        <authorList>
            <person name="Oshkin I.Y."/>
            <person name="Miroshnikov K."/>
            <person name="Belova S.E."/>
            <person name="Korzhenkov A."/>
            <person name="Toshchakov S.V."/>
            <person name="Dedysh S.N."/>
        </authorList>
    </citation>
    <scope>NUCLEOTIDE SEQUENCE [LARGE SCALE GENOMIC DNA]</scope>
    <source>
        <strain evidence="1 2">Sph1</strain>
    </source>
</reference>
<organism evidence="1 2">
    <name type="scientific">Methylovulum psychrotolerans</name>
    <dbReference type="NCBI Taxonomy" id="1704499"/>
    <lineage>
        <taxon>Bacteria</taxon>
        <taxon>Pseudomonadati</taxon>
        <taxon>Pseudomonadota</taxon>
        <taxon>Gammaproteobacteria</taxon>
        <taxon>Methylococcales</taxon>
        <taxon>Methylococcaceae</taxon>
        <taxon>Methylovulum</taxon>
    </lineage>
</organism>
<name>A0A2S5CHE5_9GAMM</name>
<gene>
    <name evidence="1" type="ORF">AADEFJLK_04049</name>
</gene>
<evidence type="ECO:0008006" key="3">
    <source>
        <dbReference type="Google" id="ProtNLM"/>
    </source>
</evidence>
<dbReference type="Proteomes" id="UP000237423">
    <property type="component" value="Unassembled WGS sequence"/>
</dbReference>
<evidence type="ECO:0000313" key="1">
    <source>
        <dbReference type="EMBL" id="POZ50152.1"/>
    </source>
</evidence>
<accession>A0A2S5CHE5</accession>
<protein>
    <recommendedName>
        <fullName evidence="3">DUF3142 domain-containing protein</fullName>
    </recommendedName>
</protein>
<dbReference type="EMBL" id="PGFZ01000014">
    <property type="protein sequence ID" value="POZ50152.1"/>
    <property type="molecule type" value="Genomic_DNA"/>
</dbReference>